<dbReference type="STRING" id="29170.A0A368G7U9"/>
<name>A0A368G7U9_ANCCA</name>
<protein>
    <recommendedName>
        <fullName evidence="2">CWH43-like N-terminal domain-containing protein</fullName>
    </recommendedName>
</protein>
<proteinExistence type="predicted"/>
<reference evidence="3 4" key="1">
    <citation type="submission" date="2014-10" db="EMBL/GenBank/DDBJ databases">
        <title>Draft genome of the hookworm Ancylostoma caninum.</title>
        <authorList>
            <person name="Mitreva M."/>
        </authorList>
    </citation>
    <scope>NUCLEOTIDE SEQUENCE [LARGE SCALE GENOMIC DNA]</scope>
    <source>
        <strain evidence="3 4">Baltimore</strain>
    </source>
</reference>
<gene>
    <name evidence="3" type="ORF">ANCCAN_15026</name>
</gene>
<evidence type="ECO:0000259" key="2">
    <source>
        <dbReference type="Pfam" id="PF10277"/>
    </source>
</evidence>
<dbReference type="AlphaFoldDB" id="A0A368G7U9"/>
<evidence type="ECO:0000313" key="3">
    <source>
        <dbReference type="EMBL" id="RCN39055.1"/>
    </source>
</evidence>
<feature type="transmembrane region" description="Helical" evidence="1">
    <location>
        <begin position="83"/>
        <end position="103"/>
    </location>
</feature>
<keyword evidence="4" id="KW-1185">Reference proteome</keyword>
<evidence type="ECO:0000256" key="1">
    <source>
        <dbReference type="SAM" id="Phobius"/>
    </source>
</evidence>
<organism evidence="3 4">
    <name type="scientific">Ancylostoma caninum</name>
    <name type="common">Dog hookworm</name>
    <dbReference type="NCBI Taxonomy" id="29170"/>
    <lineage>
        <taxon>Eukaryota</taxon>
        <taxon>Metazoa</taxon>
        <taxon>Ecdysozoa</taxon>
        <taxon>Nematoda</taxon>
        <taxon>Chromadorea</taxon>
        <taxon>Rhabditida</taxon>
        <taxon>Rhabditina</taxon>
        <taxon>Rhabditomorpha</taxon>
        <taxon>Strongyloidea</taxon>
        <taxon>Ancylostomatidae</taxon>
        <taxon>Ancylostomatinae</taxon>
        <taxon>Ancylostoma</taxon>
    </lineage>
</organism>
<feature type="transmembrane region" description="Helical" evidence="1">
    <location>
        <begin position="51"/>
        <end position="71"/>
    </location>
</feature>
<dbReference type="EMBL" id="JOJR01000359">
    <property type="protein sequence ID" value="RCN39055.1"/>
    <property type="molecule type" value="Genomic_DNA"/>
</dbReference>
<dbReference type="InterPro" id="IPR019402">
    <property type="entry name" value="CWH43_N"/>
</dbReference>
<sequence>MLRLSTTIFTISTAIKAFSITFKGERVGKSSLGEECGGLVRREQRRKRLQLVFLASVTTTIPVIFVFFILYNVYCIPTTYELFAIFEYATVAGIYGFHVTSFWRMTGYIHVYHSNLKMHSVRV</sequence>
<comment type="caution">
    <text evidence="3">The sequence shown here is derived from an EMBL/GenBank/DDBJ whole genome shotgun (WGS) entry which is preliminary data.</text>
</comment>
<dbReference type="OrthoDB" id="5852423at2759"/>
<feature type="domain" description="CWH43-like N-terminal" evidence="2">
    <location>
        <begin position="31"/>
        <end position="103"/>
    </location>
</feature>
<evidence type="ECO:0000313" key="4">
    <source>
        <dbReference type="Proteomes" id="UP000252519"/>
    </source>
</evidence>
<keyword evidence="1" id="KW-0812">Transmembrane</keyword>
<keyword evidence="1" id="KW-0472">Membrane</keyword>
<dbReference type="Proteomes" id="UP000252519">
    <property type="component" value="Unassembled WGS sequence"/>
</dbReference>
<dbReference type="Pfam" id="PF10277">
    <property type="entry name" value="Frag1"/>
    <property type="match status" value="1"/>
</dbReference>
<keyword evidence="1" id="KW-1133">Transmembrane helix</keyword>
<accession>A0A368G7U9</accession>